<organism evidence="2 3">
    <name type="scientific">Epicoccum nigrum</name>
    <name type="common">Soil fungus</name>
    <name type="synonym">Epicoccum purpurascens</name>
    <dbReference type="NCBI Taxonomy" id="105696"/>
    <lineage>
        <taxon>Eukaryota</taxon>
        <taxon>Fungi</taxon>
        <taxon>Dikarya</taxon>
        <taxon>Ascomycota</taxon>
        <taxon>Pezizomycotina</taxon>
        <taxon>Dothideomycetes</taxon>
        <taxon>Pleosporomycetidae</taxon>
        <taxon>Pleosporales</taxon>
        <taxon>Pleosporineae</taxon>
        <taxon>Didymellaceae</taxon>
        <taxon>Epicoccum</taxon>
    </lineage>
</organism>
<proteinExistence type="predicted"/>
<accession>A0A1Y2LL29</accession>
<sequence>MADSPNRPSIPPYIRSEDVVAIVSITPPSSSIHLHDSAFIRTNIVRQGNIAVGVQVFLLLNEHKFDYVFGRQSTTATNAKSPDVHLPSSSVGVQQFKMVPDWGTNLWRVHSMSETKCTVNGVPLQKPARSRRSKDTLPQMLYLDRSHSTHVTVRDVQMDIWLMKTPREIVTSTNYRADPVDLTLQDVRTRNEGWAQLQYVSGYQQLSNRSSAVRHKFTGTSFAAKAFPDDAPRRDEEFVMFNMSQVDASVVSYRQSTSIHDVPVIITDLYEGFQSYASLRTTMKQWHPSLRFRAAFKLLRRLFAALEFLNFNGIVHGNMSHDSVLIRVVDYEVVEVLLVDYSHAYRFPLSNTAPKEAMIADGKAVIQLIDDLCELWTMRMAPTPTARSEAVMQKRTQEARKRQATIERCFRDYTDHQGHSKSSEKGKSLKELLDLANMDLRRAQNNQIHNSKLKEVGYVTKPALDDLQKNYIKDRATPTLGPSIPWNLSLGHPYLDGIITRLYHEQWDLTPRDICRKIKEIAGPDENPWQTINVTLTFSFEQPAQSSDPRRGELPASGNFVALAIEPVLSWLAVCCEVCPEWLQAIRTEFAKAMHSIQLGVSRKMLHDFYRALGEHGKLPSSLHQVFEYLLNLYDKPSQDTYAVDIDYKIWFHRPSKMVNVTQLQRLASPENLLSCVAENKVNCNHFAEVRGSRELEGCYVPMVVLPELIDALGLLVRDLPDVSLGIPTFDPSDFSQAPHQGRVVLARQGLLAYASILRSRDQCCWYDLPKSVTEVETPSQFLPTYFGDVEIFPKVKHGSYHPQPEHWARFVTADAPGQQHPGPARHVITMGSTQSLSNLLRQRKNIRDGVFRKRKLDEIDREEPATRRVQTEITASPHITVPVQGQAVNRLKDPKVARQNNRSPRSKPSSIPRRMSADTGQHYDTSFTIASESPVGEGDWDKVEQWLEEEANKESSQPLFGFQVNCDAEGSETERDQSISPSRLPKVQEGTSSSIFGRVRGNDTTPKHNVPARSLFESGGGRSSETTPQQNFPAMSLFRSPTNIEGSLLEVTMTTKRTPKPQQPQNTITPRQVDDTIGGFSRLSFEDDTTSPPVTTTGQSGPSQAALNISFYSSPASALGTQPYRGLGAVQESFPDTDAGNITPREKAGDADDTPF</sequence>
<dbReference type="InterPro" id="IPR011009">
    <property type="entry name" value="Kinase-like_dom_sf"/>
</dbReference>
<name>A0A1Y2LL29_EPING</name>
<evidence type="ECO:0008006" key="4">
    <source>
        <dbReference type="Google" id="ProtNLM"/>
    </source>
</evidence>
<protein>
    <recommendedName>
        <fullName evidence="4">Protein kinase domain-containing protein</fullName>
    </recommendedName>
</protein>
<evidence type="ECO:0000256" key="1">
    <source>
        <dbReference type="SAM" id="MobiDB-lite"/>
    </source>
</evidence>
<dbReference type="EMBL" id="KZ107856">
    <property type="protein sequence ID" value="OSS44636.1"/>
    <property type="molecule type" value="Genomic_DNA"/>
</dbReference>
<evidence type="ECO:0000313" key="3">
    <source>
        <dbReference type="Proteomes" id="UP000193240"/>
    </source>
</evidence>
<dbReference type="Proteomes" id="UP000193240">
    <property type="component" value="Unassembled WGS sequence"/>
</dbReference>
<dbReference type="SUPFAM" id="SSF56112">
    <property type="entry name" value="Protein kinase-like (PK-like)"/>
    <property type="match status" value="1"/>
</dbReference>
<evidence type="ECO:0000313" key="2">
    <source>
        <dbReference type="EMBL" id="OSS44636.1"/>
    </source>
</evidence>
<gene>
    <name evidence="2" type="ORF">B5807_10456</name>
</gene>
<feature type="region of interest" description="Disordered" evidence="1">
    <location>
        <begin position="1056"/>
        <end position="1106"/>
    </location>
</feature>
<dbReference type="InParanoid" id="A0A1Y2LL29"/>
<keyword evidence="3" id="KW-1185">Reference proteome</keyword>
<feature type="compositionally biased region" description="Polar residues" evidence="1">
    <location>
        <begin position="1091"/>
        <end position="1106"/>
    </location>
</feature>
<feature type="compositionally biased region" description="Polar residues" evidence="1">
    <location>
        <begin position="1024"/>
        <end position="1041"/>
    </location>
</feature>
<feature type="compositionally biased region" description="Low complexity" evidence="1">
    <location>
        <begin position="903"/>
        <end position="915"/>
    </location>
</feature>
<reference evidence="2 3" key="1">
    <citation type="journal article" date="2017" name="Genome Announc.">
        <title>Genome sequence of the saprophytic ascomycete Epicoccum nigrum ICMP 19927 strain isolated from New Zealand.</title>
        <authorList>
            <person name="Fokin M."/>
            <person name="Fleetwood D."/>
            <person name="Weir B.S."/>
            <person name="Villas-Boas S.G."/>
        </authorList>
    </citation>
    <scope>NUCLEOTIDE SEQUENCE [LARGE SCALE GENOMIC DNA]</scope>
    <source>
        <strain evidence="2 3">ICMP 19927</strain>
    </source>
</reference>
<dbReference type="OMA" id="AGTRTHY"/>
<feature type="region of interest" description="Disordered" evidence="1">
    <location>
        <begin position="877"/>
        <end position="922"/>
    </location>
</feature>
<feature type="region of interest" description="Disordered" evidence="1">
    <location>
        <begin position="969"/>
        <end position="1041"/>
    </location>
</feature>
<dbReference type="AlphaFoldDB" id="A0A1Y2LL29"/>
<feature type="region of interest" description="Disordered" evidence="1">
    <location>
        <begin position="1119"/>
        <end position="1157"/>
    </location>
</feature>